<dbReference type="FunFam" id="1.25.40.10:FF:000724">
    <property type="entry name" value="Putative pentatricopeptide repeat-containing protein"/>
    <property type="match status" value="1"/>
</dbReference>
<dbReference type="PANTHER" id="PTHR47926">
    <property type="entry name" value="PENTATRICOPEPTIDE REPEAT-CONTAINING PROTEIN"/>
    <property type="match status" value="1"/>
</dbReference>
<reference evidence="4 5" key="1">
    <citation type="submission" date="2024-05" db="EMBL/GenBank/DDBJ databases">
        <title>Haplotype-resolved chromosome-level genome assembly of Huyou (Citrus changshanensis).</title>
        <authorList>
            <person name="Miao C."/>
            <person name="Chen W."/>
            <person name="Wu Y."/>
            <person name="Wang L."/>
            <person name="Zhao S."/>
            <person name="Grierson D."/>
            <person name="Xu C."/>
            <person name="Chen K."/>
        </authorList>
    </citation>
    <scope>NUCLEOTIDE SEQUENCE [LARGE SCALE GENOMIC DNA]</scope>
    <source>
        <strain evidence="4">01-14</strain>
        <tissue evidence="4">Leaf</tissue>
    </source>
</reference>
<accession>A0AAP0N233</accession>
<evidence type="ECO:0000256" key="2">
    <source>
        <dbReference type="ARBA" id="ARBA00061659"/>
    </source>
</evidence>
<evidence type="ECO:0000256" key="3">
    <source>
        <dbReference type="PROSITE-ProRule" id="PRU00708"/>
    </source>
</evidence>
<dbReference type="AlphaFoldDB" id="A0AAP0N233"/>
<comment type="similarity">
    <text evidence="2">Belongs to the PPR family. PCMP-E subfamily.</text>
</comment>
<dbReference type="Gene3D" id="1.25.40.10">
    <property type="entry name" value="Tetratricopeptide repeat domain"/>
    <property type="match status" value="6"/>
</dbReference>
<dbReference type="Pfam" id="PF20431">
    <property type="entry name" value="E_motif"/>
    <property type="match status" value="1"/>
</dbReference>
<keyword evidence="5" id="KW-1185">Reference proteome</keyword>
<dbReference type="FunFam" id="1.25.40.10:FF:000361">
    <property type="entry name" value="Pentatricopeptide repeat-containing protein chloroplastic"/>
    <property type="match status" value="1"/>
</dbReference>
<feature type="repeat" description="PPR" evidence="3">
    <location>
        <begin position="285"/>
        <end position="319"/>
    </location>
</feature>
<organism evidence="4 5">
    <name type="scientific">Citrus x changshan-huyou</name>
    <dbReference type="NCBI Taxonomy" id="2935761"/>
    <lineage>
        <taxon>Eukaryota</taxon>
        <taxon>Viridiplantae</taxon>
        <taxon>Streptophyta</taxon>
        <taxon>Embryophyta</taxon>
        <taxon>Tracheophyta</taxon>
        <taxon>Spermatophyta</taxon>
        <taxon>Magnoliopsida</taxon>
        <taxon>eudicotyledons</taxon>
        <taxon>Gunneridae</taxon>
        <taxon>Pentapetalae</taxon>
        <taxon>rosids</taxon>
        <taxon>malvids</taxon>
        <taxon>Sapindales</taxon>
        <taxon>Rutaceae</taxon>
        <taxon>Aurantioideae</taxon>
        <taxon>Citrus</taxon>
    </lineage>
</organism>
<dbReference type="PROSITE" id="PS51375">
    <property type="entry name" value="PPR"/>
    <property type="match status" value="6"/>
</dbReference>
<feature type="repeat" description="PPR" evidence="3">
    <location>
        <begin position="419"/>
        <end position="453"/>
    </location>
</feature>
<keyword evidence="1" id="KW-0677">Repeat</keyword>
<protein>
    <recommendedName>
        <fullName evidence="6">Pentatricopeptide repeat-containing protein</fullName>
    </recommendedName>
</protein>
<dbReference type="NCBIfam" id="TIGR00756">
    <property type="entry name" value="PPR"/>
    <property type="match status" value="6"/>
</dbReference>
<gene>
    <name evidence="4" type="ORF">WN944_021604</name>
</gene>
<feature type="repeat" description="PPR" evidence="3">
    <location>
        <begin position="655"/>
        <end position="689"/>
    </location>
</feature>
<dbReference type="Proteomes" id="UP001428341">
    <property type="component" value="Unassembled WGS sequence"/>
</dbReference>
<evidence type="ECO:0000256" key="1">
    <source>
        <dbReference type="ARBA" id="ARBA00022737"/>
    </source>
</evidence>
<feature type="repeat" description="PPR" evidence="3">
    <location>
        <begin position="5"/>
        <end position="36"/>
    </location>
</feature>
<dbReference type="FunFam" id="1.25.40.10:FF:000090">
    <property type="entry name" value="Pentatricopeptide repeat-containing protein, chloroplastic"/>
    <property type="match status" value="1"/>
</dbReference>
<evidence type="ECO:0000313" key="4">
    <source>
        <dbReference type="EMBL" id="KAK9228650.1"/>
    </source>
</evidence>
<dbReference type="Pfam" id="PF01535">
    <property type="entry name" value="PPR"/>
    <property type="match status" value="7"/>
</dbReference>
<comment type="caution">
    <text evidence="4">The sequence shown here is derived from an EMBL/GenBank/DDBJ whole genome shotgun (WGS) entry which is preliminary data.</text>
</comment>
<dbReference type="Pfam" id="PF13041">
    <property type="entry name" value="PPR_2"/>
    <property type="match status" value="2"/>
</dbReference>
<dbReference type="GO" id="GO:0003723">
    <property type="term" value="F:RNA binding"/>
    <property type="evidence" value="ECO:0007669"/>
    <property type="project" value="InterPro"/>
</dbReference>
<feature type="repeat" description="PPR" evidence="3">
    <location>
        <begin position="524"/>
        <end position="558"/>
    </location>
</feature>
<evidence type="ECO:0008006" key="6">
    <source>
        <dbReference type="Google" id="ProtNLM"/>
    </source>
</evidence>
<proteinExistence type="inferred from homology"/>
<evidence type="ECO:0000313" key="5">
    <source>
        <dbReference type="Proteomes" id="UP001428341"/>
    </source>
</evidence>
<dbReference type="InterPro" id="IPR002885">
    <property type="entry name" value="PPR_rpt"/>
</dbReference>
<sequence>MAEPNAKSWITIINGFCRDGFHKEALSLFAHEIQSSPSVRHNHQLFSAVLKSCTSLADILLGKALHGYVTKLGHISCQAVSKALLNLYAKCGVIDDCYKLFGQVDNTDPVTWNILLSGFACSRVDDARVMNLFYNMHVRDQPKPNSVTVAIVLSACARLGGIFAGKSLHAYVIKFGLERHTLVGNSLTSMYAKRGLVHDAYSVFDSIEDKDVVSWNAVISGLSENKVLGDAFRLFSWMLTEPIKPNYATILNILPICASLDEDVGYFFGREIHCYVLRRAELIADVSVCNALVSFYLRFGRTEEAELLFRRMKLRDLVSWNAIIAGYASNDEWLKALNLFCELITKEMIWPDSVTLVSLLPACAYLKNLKVGKEIHGYFLRHPYLEEDAAVGNALVSFYAKCSDMEAAYRTFLMICRRDLISWNSMLDAFSESGYNSQFLNLLNCMLMEGIRPDSITILTIIHFCTTVLREGMVKETHGYLIKTGLLLGDTEHNIGNAILDAYAKCRNIKYAFNVFQSLLEKRNLVTFNPVISGYANCGSADEAFMTFSRIYARDLTPWNLMIRVYAENDFPNQALSLFLKLQAQGMKPDAVTIMSLLPVCSQMASVHLLRQCHGYVIRACFDGVRLNGALLHLYAKCGSIFSASKIFQCHPQKDVVMFTAMIGGYAMHGMGKAALKVFSDMLELGVNPDHVVITAVLSACSHAGLVDEGLEIFRSIEKVQGIKPTPEQYASLVDLLARGGQISDAYSLVNRMPVEADCNVWGTLLGACWIHHEVELGRVVANRLFEMEADNIGNYVVMSNLYAADARWDGVVEIRKLMKTRDLKKPAACSWIEVERKNNAFMAGDYSHPRRDMIYWMENQRQNYSRRKGWQRKRLLNYSSSSERRSISPQQILCTLRITKADIADSTLFSSSIMDSFAKIVDGVPTGLAGKLGVPDLDGDEPGLKMIGGLTISSFGLVYCLLSWSLEVCLFMPATFAAALSCEAVLLSEGPVKRCTTSLKVFVSVCTKVVNGLQPAAPWLAGFSMDVYLI</sequence>
<dbReference type="GO" id="GO:0009451">
    <property type="term" value="P:RNA modification"/>
    <property type="evidence" value="ECO:0007669"/>
    <property type="project" value="InterPro"/>
</dbReference>
<name>A0AAP0N233_9ROSI</name>
<dbReference type="PANTHER" id="PTHR47926:SF481">
    <property type="entry name" value="TETRATRICOPEPTIDE-LIKE HELICAL DOMAIN SUPERFAMILY"/>
    <property type="match status" value="1"/>
</dbReference>
<feature type="repeat" description="PPR" evidence="3">
    <location>
        <begin position="211"/>
        <end position="245"/>
    </location>
</feature>
<dbReference type="InterPro" id="IPR046960">
    <property type="entry name" value="PPR_At4g14850-like_plant"/>
</dbReference>
<dbReference type="FunFam" id="1.25.40.10:FF:000412">
    <property type="entry name" value="Putative pentatricopeptide repeat-containing protein"/>
    <property type="match status" value="1"/>
</dbReference>
<dbReference type="FunFam" id="1.25.40.10:FF:000227">
    <property type="entry name" value="Pentatricopeptide repeat-containing protein At3g13880"/>
    <property type="match status" value="1"/>
</dbReference>
<dbReference type="InterPro" id="IPR046848">
    <property type="entry name" value="E_motif"/>
</dbReference>
<dbReference type="EMBL" id="JBCGBO010000001">
    <property type="protein sequence ID" value="KAK9228650.1"/>
    <property type="molecule type" value="Genomic_DNA"/>
</dbReference>
<dbReference type="InterPro" id="IPR011990">
    <property type="entry name" value="TPR-like_helical_dom_sf"/>
</dbReference>